<reference evidence="1" key="1">
    <citation type="submission" date="2020-03" db="EMBL/GenBank/DDBJ databases">
        <title>The deep terrestrial virosphere.</title>
        <authorList>
            <person name="Holmfeldt K."/>
            <person name="Nilsson E."/>
            <person name="Simone D."/>
            <person name="Lopez-Fernandez M."/>
            <person name="Wu X."/>
            <person name="de Brujin I."/>
            <person name="Lundin D."/>
            <person name="Andersson A."/>
            <person name="Bertilsson S."/>
            <person name="Dopson M."/>
        </authorList>
    </citation>
    <scope>NUCLEOTIDE SEQUENCE</scope>
    <source>
        <strain evidence="1">MM415B03750</strain>
    </source>
</reference>
<sequence length="69" mass="7909">MINYYLICIWDDVEPELFGPFPTHINRDAKAKRLRKVHGNEHGLFPLDVVTEELAKVEIGAYSGGFFET</sequence>
<gene>
    <name evidence="1" type="ORF">MM415B03750_0009</name>
</gene>
<evidence type="ECO:0000313" key="1">
    <source>
        <dbReference type="EMBL" id="QJA94769.1"/>
    </source>
</evidence>
<name>A0A6M3LK93_9ZZZZ</name>
<proteinExistence type="predicted"/>
<accession>A0A6M3LK93</accession>
<organism evidence="1">
    <name type="scientific">viral metagenome</name>
    <dbReference type="NCBI Taxonomy" id="1070528"/>
    <lineage>
        <taxon>unclassified sequences</taxon>
        <taxon>metagenomes</taxon>
        <taxon>organismal metagenomes</taxon>
    </lineage>
</organism>
<dbReference type="AlphaFoldDB" id="A0A6M3LK93"/>
<protein>
    <submittedName>
        <fullName evidence="1">Uncharacterized protein</fullName>
    </submittedName>
</protein>
<dbReference type="EMBL" id="MT143259">
    <property type="protein sequence ID" value="QJA94769.1"/>
    <property type="molecule type" value="Genomic_DNA"/>
</dbReference>